<accession>A0ACB8ALG9</accession>
<name>A0ACB8ALG9_9AGAM</name>
<keyword evidence="2" id="KW-1185">Reference proteome</keyword>
<reference evidence="1" key="1">
    <citation type="journal article" date="2021" name="New Phytol.">
        <title>Evolutionary innovations through gain and loss of genes in the ectomycorrhizal Boletales.</title>
        <authorList>
            <person name="Wu G."/>
            <person name="Miyauchi S."/>
            <person name="Morin E."/>
            <person name="Kuo A."/>
            <person name="Drula E."/>
            <person name="Varga T."/>
            <person name="Kohler A."/>
            <person name="Feng B."/>
            <person name="Cao Y."/>
            <person name="Lipzen A."/>
            <person name="Daum C."/>
            <person name="Hundley H."/>
            <person name="Pangilinan J."/>
            <person name="Johnson J."/>
            <person name="Barry K."/>
            <person name="LaButti K."/>
            <person name="Ng V."/>
            <person name="Ahrendt S."/>
            <person name="Min B."/>
            <person name="Choi I.G."/>
            <person name="Park H."/>
            <person name="Plett J.M."/>
            <person name="Magnuson J."/>
            <person name="Spatafora J.W."/>
            <person name="Nagy L.G."/>
            <person name="Henrissat B."/>
            <person name="Grigoriev I.V."/>
            <person name="Yang Z.L."/>
            <person name="Xu J."/>
            <person name="Martin F.M."/>
        </authorList>
    </citation>
    <scope>NUCLEOTIDE SEQUENCE</scope>
    <source>
        <strain evidence="1">ATCC 28755</strain>
    </source>
</reference>
<protein>
    <submittedName>
        <fullName evidence="1">Uncharacterized protein</fullName>
    </submittedName>
</protein>
<dbReference type="Proteomes" id="UP000790377">
    <property type="component" value="Unassembled WGS sequence"/>
</dbReference>
<organism evidence="1 2">
    <name type="scientific">Hygrophoropsis aurantiaca</name>
    <dbReference type="NCBI Taxonomy" id="72124"/>
    <lineage>
        <taxon>Eukaryota</taxon>
        <taxon>Fungi</taxon>
        <taxon>Dikarya</taxon>
        <taxon>Basidiomycota</taxon>
        <taxon>Agaricomycotina</taxon>
        <taxon>Agaricomycetes</taxon>
        <taxon>Agaricomycetidae</taxon>
        <taxon>Boletales</taxon>
        <taxon>Coniophorineae</taxon>
        <taxon>Hygrophoropsidaceae</taxon>
        <taxon>Hygrophoropsis</taxon>
    </lineage>
</organism>
<evidence type="ECO:0000313" key="1">
    <source>
        <dbReference type="EMBL" id="KAH7913588.1"/>
    </source>
</evidence>
<dbReference type="EMBL" id="MU267628">
    <property type="protein sequence ID" value="KAH7913588.1"/>
    <property type="molecule type" value="Genomic_DNA"/>
</dbReference>
<evidence type="ECO:0000313" key="2">
    <source>
        <dbReference type="Proteomes" id="UP000790377"/>
    </source>
</evidence>
<comment type="caution">
    <text evidence="1">The sequence shown here is derived from an EMBL/GenBank/DDBJ whole genome shotgun (WGS) entry which is preliminary data.</text>
</comment>
<sequence>MAPFNQPNVILSGLKERVDALHVQGDRLYVGSGSGNLHIYTLNDPNSENTAQLVETKKALSRRGIDQLGYVKDINALVVLSETIPTLYPLPSFSPPTVLAKAKGALSFAVHSSVHHETLESGKGEDIPTMVTQLVVGCRRKVVIYTWKDGETQEIKESVLPHSPRAMVFLDYDNVCFAYSPTEYAVFSISKLTTLDISTPMPVSASMGTFSGLTGYMTLGLGAKAKPGLVRISDTEALIVKDNQGFIIGAEARQTRTNTIDWPSPPDEIAFVSPYVFSILPPGSASVIESGPAPLPPSTSQPSVAPTPVLQITSSISNLAVQTIAFPFPQPSPSHPTATTTPTCTIRLMTPSPSAKSPLYLVATPTDRTAAAAEGSSVWQVCMKSWGEQLDELVQRGAYADALALLDTLDPAILHDKEERQTRIRALNAVAQFRAGKFDEAINTFLELDINPAKVVALYPERVAGRLSVPQDEWIPLFGGPANPAPEDVASTESSKSSKEDKESSREKLAEALERSPSPTGSVRGRTKTSFGALLPSSSKDDDVASLSGRKKQRPTDDFSRSVETLWRYLTDRRPKVAGALAAVNITPAQSHTLPFLSETSTQDLFALPNIPLSSLTPEQLIRFAQIVDTALFKSYLIIRPALVGPLCRVANWCEVSEVEEELRTREKFAELIYLYNGKKMHAKALALLRQQSDKETDVEDKLRPSISYLQKLGPEYLDQIFESSRWIFKEDRNKAFEIFTSDDVELPRASVTDYLEKFDPEMSIRYLEYIIEEKEEHSSTFHDRLAELYLKMTLTARKRKDDKTRTATYSKLLHFIDKTEYYSPDRLYGLLSSEDLFEARAILLGRMGRHEHALELYVYKLQDYLKAEEYCKRIYLPNGPTSGIFLSLLKLYLRPTVKTSLSLLPPALELIGRHSPRLDSVQTLQLLPPLVTAKDVRPFLQGALRAPIFDSHVSREIHKARNEHIARKLMFLETKRVRVTDSRICPQCHKRLGNSVIAVHAPRGEVTHYQCREAFAHRLTEPRR</sequence>
<proteinExistence type="predicted"/>
<gene>
    <name evidence="1" type="ORF">BJ138DRAFT_1177962</name>
</gene>